<dbReference type="GO" id="GO:0016829">
    <property type="term" value="F:lyase activity"/>
    <property type="evidence" value="ECO:0007669"/>
    <property type="project" value="UniProtKB-KW"/>
</dbReference>
<reference evidence="10" key="2">
    <citation type="journal article" date="2013" name="PLoS ONE">
        <title>Genome implosion elicits host-confinement in Alcaligenaceae: evidence from the comparative genomics of Tetrathiobacter kashmirensis, a pathogen in the making.</title>
        <authorList>
            <person name="Ghosh W."/>
            <person name="Alam M."/>
            <person name="Roy C."/>
            <person name="Pyne P."/>
            <person name="George A."/>
            <person name="Chakraborty R."/>
            <person name="Majumder S."/>
            <person name="Agarwal A."/>
            <person name="Chakraborty S."/>
            <person name="Majumdar S."/>
            <person name="Gupta S.K."/>
        </authorList>
    </citation>
    <scope>NUCLEOTIDE SEQUENCE [LARGE SCALE GENOMIC DNA]</scope>
    <source>
        <strain evidence="10">WT001</strain>
    </source>
</reference>
<keyword evidence="6" id="KW-0238">DNA-binding</keyword>
<evidence type="ECO:0000256" key="8">
    <source>
        <dbReference type="RuleBase" id="RU364100"/>
    </source>
</evidence>
<dbReference type="EC" id="3.4.-.-" evidence="8"/>
<proteinExistence type="inferred from homology"/>
<comment type="similarity">
    <text evidence="1 8">Belongs to the SOS response-associated peptidase family.</text>
</comment>
<dbReference type="GO" id="GO:0106300">
    <property type="term" value="P:protein-DNA covalent cross-linking repair"/>
    <property type="evidence" value="ECO:0007669"/>
    <property type="project" value="InterPro"/>
</dbReference>
<dbReference type="Proteomes" id="UP000005267">
    <property type="component" value="Chromosome"/>
</dbReference>
<dbReference type="InterPro" id="IPR003738">
    <property type="entry name" value="SRAP"/>
</dbReference>
<evidence type="ECO:0000256" key="1">
    <source>
        <dbReference type="ARBA" id="ARBA00008136"/>
    </source>
</evidence>
<evidence type="ECO:0000256" key="4">
    <source>
        <dbReference type="ARBA" id="ARBA00022801"/>
    </source>
</evidence>
<keyword evidence="3" id="KW-0227">DNA damage</keyword>
<dbReference type="HOGENOM" id="CLU_035990_6_1_4"/>
<organism evidence="9 10">
    <name type="scientific">Advenella kashmirensis (strain DSM 17095 / LMG 22695 / WT001)</name>
    <name type="common">Tetrathiobacter kashmirensis</name>
    <dbReference type="NCBI Taxonomy" id="1036672"/>
    <lineage>
        <taxon>Bacteria</taxon>
        <taxon>Pseudomonadati</taxon>
        <taxon>Pseudomonadota</taxon>
        <taxon>Betaproteobacteria</taxon>
        <taxon>Burkholderiales</taxon>
        <taxon>Alcaligenaceae</taxon>
    </lineage>
</organism>
<dbReference type="GO" id="GO:0008233">
    <property type="term" value="F:peptidase activity"/>
    <property type="evidence" value="ECO:0007669"/>
    <property type="project" value="UniProtKB-KW"/>
</dbReference>
<dbReference type="InterPro" id="IPR036590">
    <property type="entry name" value="SRAP-like"/>
</dbReference>
<evidence type="ECO:0000313" key="9">
    <source>
        <dbReference type="EMBL" id="AFK62770.1"/>
    </source>
</evidence>
<evidence type="ECO:0000256" key="2">
    <source>
        <dbReference type="ARBA" id="ARBA00022670"/>
    </source>
</evidence>
<dbReference type="GO" id="GO:0006508">
    <property type="term" value="P:proteolysis"/>
    <property type="evidence" value="ECO:0007669"/>
    <property type="project" value="UniProtKB-KW"/>
</dbReference>
<evidence type="ECO:0000256" key="5">
    <source>
        <dbReference type="ARBA" id="ARBA00023124"/>
    </source>
</evidence>
<dbReference type="PANTHER" id="PTHR13604">
    <property type="entry name" value="DC12-RELATED"/>
    <property type="match status" value="1"/>
</dbReference>
<dbReference type="GO" id="GO:0003697">
    <property type="term" value="F:single-stranded DNA binding"/>
    <property type="evidence" value="ECO:0007669"/>
    <property type="project" value="InterPro"/>
</dbReference>
<evidence type="ECO:0000256" key="6">
    <source>
        <dbReference type="ARBA" id="ARBA00023125"/>
    </source>
</evidence>
<dbReference type="Gene3D" id="3.90.1680.10">
    <property type="entry name" value="SOS response associated peptidase-like"/>
    <property type="match status" value="1"/>
</dbReference>
<dbReference type="SUPFAM" id="SSF143081">
    <property type="entry name" value="BB1717-like"/>
    <property type="match status" value="1"/>
</dbReference>
<keyword evidence="7" id="KW-0456">Lyase</keyword>
<keyword evidence="10" id="KW-1185">Reference proteome</keyword>
<gene>
    <name evidence="9" type="ordered locus">TKWG_13230</name>
</gene>
<dbReference type="OrthoDB" id="6192129at2"/>
<sequence>MCGRISQSREPDEYFANIFTNMHELFTLERPTATHNVPPGSKPLVIHQLTGEPVIGRWRWQYLPPWAERRFVSPNATIKKILSGGNWWSGPMKHGRMIVPADGWYEWTGEKPNKQPWYIRPHDQKPLWMAAVSGWRPDLNWKESEMTTGFAIVTDAAAKGMVDVHDRRPIILTAEHAREWMDPATTVDQAKELLSVARPESAFEWYEVTKRMGNSTYQRKDSNEPL</sequence>
<dbReference type="PANTHER" id="PTHR13604:SF0">
    <property type="entry name" value="ABASIC SITE PROCESSING PROTEIN HMCES"/>
    <property type="match status" value="1"/>
</dbReference>
<dbReference type="Pfam" id="PF02586">
    <property type="entry name" value="SRAP"/>
    <property type="match status" value="1"/>
</dbReference>
<dbReference type="STRING" id="1036672.TKWG_13230"/>
<evidence type="ECO:0000256" key="7">
    <source>
        <dbReference type="ARBA" id="ARBA00023239"/>
    </source>
</evidence>
<dbReference type="RefSeq" id="WP_014750861.1">
    <property type="nucleotide sequence ID" value="NC_017964.1"/>
</dbReference>
<accession>I3UCN2</accession>
<name>I3UCN2_ADVKW</name>
<keyword evidence="4 8" id="KW-0378">Hydrolase</keyword>
<reference evidence="9 10" key="1">
    <citation type="journal article" date="2011" name="J. Bacteriol.">
        <title>Whole-genome shotgun sequencing of the sulfur-oxidizing chemoautotroph Tetrathiobacter kashmirensis.</title>
        <authorList>
            <person name="Ghosh W."/>
            <person name="George A."/>
            <person name="Agarwal A."/>
            <person name="Raj P."/>
            <person name="Alam M."/>
            <person name="Pyne P."/>
            <person name="Das Gupta S.K."/>
        </authorList>
    </citation>
    <scope>NUCLEOTIDE SEQUENCE [LARGE SCALE GENOMIC DNA]</scope>
    <source>
        <strain evidence="9 10">WT001</strain>
    </source>
</reference>
<dbReference type="KEGG" id="aka:TKWG_13230"/>
<keyword evidence="2 8" id="KW-0645">Protease</keyword>
<dbReference type="AlphaFoldDB" id="I3UCN2"/>
<evidence type="ECO:0000256" key="3">
    <source>
        <dbReference type="ARBA" id="ARBA00022763"/>
    </source>
</evidence>
<evidence type="ECO:0000313" key="10">
    <source>
        <dbReference type="Proteomes" id="UP000005267"/>
    </source>
</evidence>
<keyword evidence="5" id="KW-0190">Covalent protein-DNA linkage</keyword>
<dbReference type="EMBL" id="CP003555">
    <property type="protein sequence ID" value="AFK62770.1"/>
    <property type="molecule type" value="Genomic_DNA"/>
</dbReference>
<protein>
    <recommendedName>
        <fullName evidence="8">Abasic site processing protein</fullName>
        <ecNumber evidence="8">3.4.-.-</ecNumber>
    </recommendedName>
</protein>